<sequence length="34" mass="4057">MACNQRESLTSMLQKWSHFLASWFFLFNSLQNSC</sequence>
<dbReference type="EMBL" id="GGEC01072023">
    <property type="protein sequence ID" value="MBX52507.1"/>
    <property type="molecule type" value="Transcribed_RNA"/>
</dbReference>
<organism evidence="1">
    <name type="scientific">Rhizophora mucronata</name>
    <name type="common">Asiatic mangrove</name>
    <dbReference type="NCBI Taxonomy" id="61149"/>
    <lineage>
        <taxon>Eukaryota</taxon>
        <taxon>Viridiplantae</taxon>
        <taxon>Streptophyta</taxon>
        <taxon>Embryophyta</taxon>
        <taxon>Tracheophyta</taxon>
        <taxon>Spermatophyta</taxon>
        <taxon>Magnoliopsida</taxon>
        <taxon>eudicotyledons</taxon>
        <taxon>Gunneridae</taxon>
        <taxon>Pentapetalae</taxon>
        <taxon>rosids</taxon>
        <taxon>fabids</taxon>
        <taxon>Malpighiales</taxon>
        <taxon>Rhizophoraceae</taxon>
        <taxon>Rhizophora</taxon>
    </lineage>
</organism>
<protein>
    <submittedName>
        <fullName evidence="1">Uncharacterized protein</fullName>
    </submittedName>
</protein>
<evidence type="ECO:0000313" key="1">
    <source>
        <dbReference type="EMBL" id="MBX52507.1"/>
    </source>
</evidence>
<accession>A0A2P2PCN2</accession>
<proteinExistence type="predicted"/>
<dbReference type="AlphaFoldDB" id="A0A2P2PCN2"/>
<reference evidence="1" key="1">
    <citation type="submission" date="2018-02" db="EMBL/GenBank/DDBJ databases">
        <title>Rhizophora mucronata_Transcriptome.</title>
        <authorList>
            <person name="Meera S.P."/>
            <person name="Sreeshan A."/>
            <person name="Augustine A."/>
        </authorList>
    </citation>
    <scope>NUCLEOTIDE SEQUENCE</scope>
    <source>
        <tissue evidence="1">Leaf</tissue>
    </source>
</reference>
<name>A0A2P2PCN2_RHIMU</name>